<dbReference type="GeneID" id="94431246"/>
<dbReference type="Proteomes" id="UP000221165">
    <property type="component" value="Unassembled WGS sequence"/>
</dbReference>
<comment type="caution">
    <text evidence="1">The sequence shown here is derived from an EMBL/GenBank/DDBJ whole genome shotgun (WGS) entry which is preliminary data.</text>
</comment>
<gene>
    <name evidence="1" type="ORF">CSUI_007892</name>
</gene>
<name>A0A2C6JS65_9APIC</name>
<dbReference type="VEuPathDB" id="ToxoDB:CSUI_007892"/>
<dbReference type="AlphaFoldDB" id="A0A2C6JS65"/>
<feature type="non-terminal residue" evidence="1">
    <location>
        <position position="59"/>
    </location>
</feature>
<organism evidence="1 2">
    <name type="scientific">Cystoisospora suis</name>
    <dbReference type="NCBI Taxonomy" id="483139"/>
    <lineage>
        <taxon>Eukaryota</taxon>
        <taxon>Sar</taxon>
        <taxon>Alveolata</taxon>
        <taxon>Apicomplexa</taxon>
        <taxon>Conoidasida</taxon>
        <taxon>Coccidia</taxon>
        <taxon>Eucoccidiorida</taxon>
        <taxon>Eimeriorina</taxon>
        <taxon>Sarcocystidae</taxon>
        <taxon>Cystoisospora</taxon>
    </lineage>
</organism>
<feature type="non-terminal residue" evidence="1">
    <location>
        <position position="1"/>
    </location>
</feature>
<dbReference type="RefSeq" id="XP_067919989.1">
    <property type="nucleotide sequence ID" value="XM_068068035.1"/>
</dbReference>
<evidence type="ECO:0000313" key="2">
    <source>
        <dbReference type="Proteomes" id="UP000221165"/>
    </source>
</evidence>
<protein>
    <submittedName>
        <fullName evidence="1">Uncharacterized protein</fullName>
    </submittedName>
</protein>
<proteinExistence type="predicted"/>
<accession>A0A2C6JS65</accession>
<keyword evidence="2" id="KW-1185">Reference proteome</keyword>
<sequence length="59" mass="6467">ARAWVPEDYVFSDESEDFSPASGYVACGELAAVDLHKVDSLELPDLISVVERRKLASGR</sequence>
<evidence type="ECO:0000313" key="1">
    <source>
        <dbReference type="EMBL" id="PHJ18281.1"/>
    </source>
</evidence>
<reference evidence="1 2" key="1">
    <citation type="journal article" date="2017" name="Int. J. Parasitol.">
        <title>The genome of the protozoan parasite Cystoisospora suis and a reverse vaccinology approach to identify vaccine candidates.</title>
        <authorList>
            <person name="Palmieri N."/>
            <person name="Shrestha A."/>
            <person name="Ruttkowski B."/>
            <person name="Beck T."/>
            <person name="Vogl C."/>
            <person name="Tomley F."/>
            <person name="Blake D.P."/>
            <person name="Joachim A."/>
        </authorList>
    </citation>
    <scope>NUCLEOTIDE SEQUENCE [LARGE SCALE GENOMIC DNA]</scope>
    <source>
        <strain evidence="1 2">Wien I</strain>
    </source>
</reference>
<dbReference type="EMBL" id="MIGC01004260">
    <property type="protein sequence ID" value="PHJ18281.1"/>
    <property type="molecule type" value="Genomic_DNA"/>
</dbReference>